<gene>
    <name evidence="2" type="ORF">J2T15_003081</name>
</gene>
<dbReference type="Proteomes" id="UP001229346">
    <property type="component" value="Unassembled WGS sequence"/>
</dbReference>
<keyword evidence="1" id="KW-0732">Signal</keyword>
<name>A0ABT9U200_PAEHA</name>
<reference evidence="2 3" key="1">
    <citation type="submission" date="2023-07" db="EMBL/GenBank/DDBJ databases">
        <title>Sorghum-associated microbial communities from plants grown in Nebraska, USA.</title>
        <authorList>
            <person name="Schachtman D."/>
        </authorList>
    </citation>
    <scope>NUCLEOTIDE SEQUENCE [LARGE SCALE GENOMIC DNA]</scope>
    <source>
        <strain evidence="2 3">CC482</strain>
    </source>
</reference>
<accession>A0ABT9U200</accession>
<feature type="chain" id="PRO_5046156494" evidence="1">
    <location>
        <begin position="23"/>
        <end position="833"/>
    </location>
</feature>
<evidence type="ECO:0000256" key="1">
    <source>
        <dbReference type="SAM" id="SignalP"/>
    </source>
</evidence>
<proteinExistence type="predicted"/>
<organism evidence="2 3">
    <name type="scientific">Paenibacillus harenae</name>
    <dbReference type="NCBI Taxonomy" id="306543"/>
    <lineage>
        <taxon>Bacteria</taxon>
        <taxon>Bacillati</taxon>
        <taxon>Bacillota</taxon>
        <taxon>Bacilli</taxon>
        <taxon>Bacillales</taxon>
        <taxon>Paenibacillaceae</taxon>
        <taxon>Paenibacillus</taxon>
    </lineage>
</organism>
<protein>
    <submittedName>
        <fullName evidence="2">Uncharacterized protein affecting Mg2+/Co2+ transport</fullName>
    </submittedName>
</protein>
<feature type="signal peptide" evidence="1">
    <location>
        <begin position="1"/>
        <end position="22"/>
    </location>
</feature>
<keyword evidence="3" id="KW-1185">Reference proteome</keyword>
<evidence type="ECO:0000313" key="3">
    <source>
        <dbReference type="Proteomes" id="UP001229346"/>
    </source>
</evidence>
<evidence type="ECO:0000313" key="2">
    <source>
        <dbReference type="EMBL" id="MDQ0113640.1"/>
    </source>
</evidence>
<dbReference type="EMBL" id="JAUSSU010000005">
    <property type="protein sequence ID" value="MDQ0113640.1"/>
    <property type="molecule type" value="Genomic_DNA"/>
</dbReference>
<comment type="caution">
    <text evidence="2">The sequence shown here is derived from an EMBL/GenBank/DDBJ whole genome shotgun (WGS) entry which is preliminary data.</text>
</comment>
<sequence length="833" mass="90496">MNTRWIKIGAATVATYALLAQSAIPLAPLKVVEIAEAASITSQSVKLNATSTISVHDGQFLMQEQGKVFAYTVTIKNSGNTTINLQDYYIRLVTKSGSRYISKVTEADKTKATVAPNTTVNITYYAVVNINTKLSDLAFNIIKWDFSTSNYERLLGKLSFPEGSTDKVAAFKAKAMLFNSGTVRGALKQYMVTSDKNNVYVTMSFLLENSGLQSVNVANMKLFAQSEGLATYNVDTTSLANLTIQPKERKIVTLSSTLPLAMKGKKFALIVASPNEGGTTSSIPIGVFDMPKVTPAAAVEIGKVKTVYLNGVTVNSSVGFVTTSENDDSSLKIEMDYDLENIGASFTNVPNLNFSLVTASGVVYPLAYSNEGTALSLLPKIKKTITMSGDIPASVNLNTSQLVVRSGVTETNTGYVVASYKVNKDGGVAIGGSTYSYDDGYQVKLNTIHRLPTSEKDTLMAEITITNTSKAAKKTPNLSGYFLLNGVQISEDHQVSTLDSELYIEPNATVTKYVHVKIPYTSQINNVSFVLTELPATTTDKAKKLYQFGAQTITTIPTQTKDQSYTINNAGSKADIKLLTTRFYDNTTDTYFYSEFAVTNKEQRYAAIANISGYLQDVTGFTIPVEFVKFSERVTPDGTVLISAWAKVSKNFNRLGSSLIIGKTVDTSVGEVKSSVILKPVAYKLTDESGSAVKTDLLDITFGGYKLTLTNLSTQLAYSGEGDSDGIQFDLDYDLEIGDDYDFVAGEHKIVIELNGGSGNTTYSKTFGLKKSDDNTLTVLEEGKNNQLSVVFNDANILNKINNLDKYTVNIYDVFEGAKMLIATKKVKWFTTT</sequence>
<dbReference type="RefSeq" id="WP_307204852.1">
    <property type="nucleotide sequence ID" value="NZ_JAUSSU010000005.1"/>
</dbReference>